<sequence>MNVSESQYWGLSNEIYFDNTLKVNIPYKNKEDGSWWVTVSSVNNPSGLQAAAVVPLSEWEAQKNKNPKKYDTIVVVARGSESNNALDVVQDWLVADVYQGTGIGQFYTPNLGINQTNEFVEFSQKVFRDQLAPDGVGSFTGHSLGGKLATVGAIRSGKLATTFAAANPFHELNTVEKAKALLGMYNVQILDYAHEGDVVPFSPPGPRIGTKRYIKNNIKKIGNFFKDMMNAHIQAGFNSTDFSSAFKNGSAEQILYTPERIKELSGRFRHIESELESIKRNLLDYQWFEGDELFYFEKSLKNEAMPGGLYSELSEYEIEDMIRDIAKFNRNGQPYLHDPDKMDDVLSGIEQAKKEMDELGGDTYQAAVVMEAKDKELSEKRMNFK</sequence>
<dbReference type="Proteomes" id="UP001290462">
    <property type="component" value="Unassembled WGS sequence"/>
</dbReference>
<reference evidence="1" key="1">
    <citation type="submission" date="2023-08" db="EMBL/GenBank/DDBJ databases">
        <title>Genomic characterization of piscicolin 126 produced by Carnobacterium maltaromaticum CM22 strain isolated from salmon (Salmo salar).</title>
        <authorList>
            <person name="Gonzalez-Gragera E."/>
            <person name="Garcia-Lopez J.D."/>
            <person name="Teso-Perez C."/>
            <person name="Gimenez-Hernandez I."/>
            <person name="Peralta-Sanchez J.M."/>
            <person name="Valdivia E."/>
            <person name="Montalban-Lopez M."/>
            <person name="Martin-Platero A.M."/>
            <person name="Banos A."/>
            <person name="Martinez-Bueno M."/>
        </authorList>
    </citation>
    <scope>NUCLEOTIDE SEQUENCE</scope>
    <source>
        <strain evidence="1">CM22</strain>
    </source>
</reference>
<dbReference type="InterPro" id="IPR029058">
    <property type="entry name" value="AB_hydrolase_fold"/>
</dbReference>
<proteinExistence type="predicted"/>
<dbReference type="RefSeq" id="WP_322809396.1">
    <property type="nucleotide sequence ID" value="NZ_JAVBVO010000004.1"/>
</dbReference>
<dbReference type="Pfam" id="PF26363">
    <property type="entry name" value="Phospholipase-like"/>
    <property type="match status" value="1"/>
</dbReference>
<dbReference type="AlphaFoldDB" id="A0AAW9K7I5"/>
<accession>A0AAW9K7I5</accession>
<evidence type="ECO:0000313" key="2">
    <source>
        <dbReference type="Proteomes" id="UP001290462"/>
    </source>
</evidence>
<dbReference type="EMBL" id="JAVBVO010000004">
    <property type="protein sequence ID" value="MDZ5759732.1"/>
    <property type="molecule type" value="Genomic_DNA"/>
</dbReference>
<protein>
    <recommendedName>
        <fullName evidence="3">Fungal lipase-like domain-containing protein</fullName>
    </recommendedName>
</protein>
<gene>
    <name evidence="1" type="ORF">RAK27_13805</name>
</gene>
<evidence type="ECO:0000313" key="1">
    <source>
        <dbReference type="EMBL" id="MDZ5759732.1"/>
    </source>
</evidence>
<dbReference type="SUPFAM" id="SSF53474">
    <property type="entry name" value="alpha/beta-Hydrolases"/>
    <property type="match status" value="1"/>
</dbReference>
<evidence type="ECO:0008006" key="3">
    <source>
        <dbReference type="Google" id="ProtNLM"/>
    </source>
</evidence>
<organism evidence="1 2">
    <name type="scientific">Carnobacterium maltaromaticum</name>
    <name type="common">Carnobacterium piscicola</name>
    <dbReference type="NCBI Taxonomy" id="2751"/>
    <lineage>
        <taxon>Bacteria</taxon>
        <taxon>Bacillati</taxon>
        <taxon>Bacillota</taxon>
        <taxon>Bacilli</taxon>
        <taxon>Lactobacillales</taxon>
        <taxon>Carnobacteriaceae</taxon>
        <taxon>Carnobacterium</taxon>
    </lineage>
</organism>
<comment type="caution">
    <text evidence="1">The sequence shown here is derived from an EMBL/GenBank/DDBJ whole genome shotgun (WGS) entry which is preliminary data.</text>
</comment>
<name>A0AAW9K7I5_CARML</name>
<dbReference type="Gene3D" id="3.40.50.1820">
    <property type="entry name" value="alpha/beta hydrolase"/>
    <property type="match status" value="1"/>
</dbReference>